<dbReference type="EMBL" id="JBHTJZ010000012">
    <property type="protein sequence ID" value="MFD0960069.1"/>
    <property type="molecule type" value="Genomic_DNA"/>
</dbReference>
<dbReference type="InterPro" id="IPR011032">
    <property type="entry name" value="GroES-like_sf"/>
</dbReference>
<dbReference type="Gene3D" id="3.40.50.720">
    <property type="entry name" value="NAD(P)-binding Rossmann-like Domain"/>
    <property type="match status" value="1"/>
</dbReference>
<dbReference type="PANTHER" id="PTHR43189">
    <property type="entry name" value="ZINC-TYPE ALCOHOL DEHYDROGENASE-LIKE PROTEIN C1198.01-RELATED"/>
    <property type="match status" value="1"/>
</dbReference>
<dbReference type="SUPFAM" id="SSF50129">
    <property type="entry name" value="GroES-like"/>
    <property type="match status" value="1"/>
</dbReference>
<dbReference type="CDD" id="cd08230">
    <property type="entry name" value="glucose_DH"/>
    <property type="match status" value="1"/>
</dbReference>
<dbReference type="Gene3D" id="3.90.180.10">
    <property type="entry name" value="Medium-chain alcohol dehydrogenases, catalytic domain"/>
    <property type="match status" value="1"/>
</dbReference>
<dbReference type="PANTHER" id="PTHR43189:SF2">
    <property type="entry name" value="GLUCOSE 1-DEHYDROGENASE"/>
    <property type="match status" value="1"/>
</dbReference>
<keyword evidence="8" id="KW-1185">Reference proteome</keyword>
<evidence type="ECO:0000259" key="6">
    <source>
        <dbReference type="Pfam" id="PF16912"/>
    </source>
</evidence>
<dbReference type="Pfam" id="PF16912">
    <property type="entry name" value="Glu_dehyd_C"/>
    <property type="match status" value="1"/>
</dbReference>
<dbReference type="RefSeq" id="WP_377564402.1">
    <property type="nucleotide sequence ID" value="NZ_JBHTJZ010000012.1"/>
</dbReference>
<evidence type="ECO:0000256" key="1">
    <source>
        <dbReference type="ARBA" id="ARBA00001947"/>
    </source>
</evidence>
<proteinExistence type="predicted"/>
<evidence type="ECO:0000256" key="3">
    <source>
        <dbReference type="ARBA" id="ARBA00022833"/>
    </source>
</evidence>
<keyword evidence="4" id="KW-0560">Oxidoreductase</keyword>
<evidence type="ECO:0000259" key="5">
    <source>
        <dbReference type="Pfam" id="PF08240"/>
    </source>
</evidence>
<dbReference type="InterPro" id="IPR031640">
    <property type="entry name" value="Glu_dehyd_C"/>
</dbReference>
<organism evidence="7 8">
    <name type="scientific">Paenibacillus chungangensis</name>
    <dbReference type="NCBI Taxonomy" id="696535"/>
    <lineage>
        <taxon>Bacteria</taxon>
        <taxon>Bacillati</taxon>
        <taxon>Bacillota</taxon>
        <taxon>Bacilli</taxon>
        <taxon>Bacillales</taxon>
        <taxon>Paenibacillaceae</taxon>
        <taxon>Paenibacillus</taxon>
    </lineage>
</organism>
<feature type="domain" description="Alcohol dehydrogenase-like N-terminal" evidence="5">
    <location>
        <begin position="28"/>
        <end position="143"/>
    </location>
</feature>
<dbReference type="SUPFAM" id="SSF51735">
    <property type="entry name" value="NAD(P)-binding Rossmann-fold domains"/>
    <property type="match status" value="1"/>
</dbReference>
<keyword evidence="2" id="KW-0479">Metal-binding</keyword>
<sequence length="383" mass="42310">MKAIALTGGRESQKVDLIHTKIPERRYPDDVLVRVLSVGLDGTDREIITSGYGVMPEGEDKLIIGHEMLGVVLEADKGADFRAGDLVTALVRRPCRDYSCTTCRNGQQDFCESGQYTERGIRAAHGYLSEYIVEDSRYLVKVPADCAVYGVLIEPQSIVEKVWNQVLRIQQRLIWQPQAALITGSGPLGLLTALTCRSLGLDTHVWSKSPSDSVNAELVRQCGAVYAEARDKEETLTEYATAAGQRFDMLWECSGHTPYVFEGMKLLASNGLLAMLGVSAGDRHISIPADLINQEIVLRNKCVIGSVNASRKDFETGIHRLKEIERQFPGILQGLMSERLLIDEVPGIDFATIRIKAVVDLVPPSAWTDLISAECRPRYSFSV</sequence>
<evidence type="ECO:0000313" key="7">
    <source>
        <dbReference type="EMBL" id="MFD0960069.1"/>
    </source>
</evidence>
<evidence type="ECO:0000256" key="4">
    <source>
        <dbReference type="ARBA" id="ARBA00023002"/>
    </source>
</evidence>
<comment type="caution">
    <text evidence="7">The sequence shown here is derived from an EMBL/GenBank/DDBJ whole genome shotgun (WGS) entry which is preliminary data.</text>
</comment>
<name>A0ABW3HRI7_9BACL</name>
<protein>
    <submittedName>
        <fullName evidence="7">Glucose 1-dehydrogenase</fullName>
    </submittedName>
</protein>
<dbReference type="InterPro" id="IPR013154">
    <property type="entry name" value="ADH-like_N"/>
</dbReference>
<evidence type="ECO:0000256" key="2">
    <source>
        <dbReference type="ARBA" id="ARBA00022723"/>
    </source>
</evidence>
<dbReference type="InterPro" id="IPR036291">
    <property type="entry name" value="NAD(P)-bd_dom_sf"/>
</dbReference>
<reference evidence="8" key="1">
    <citation type="journal article" date="2019" name="Int. J. Syst. Evol. Microbiol.">
        <title>The Global Catalogue of Microorganisms (GCM) 10K type strain sequencing project: providing services to taxonomists for standard genome sequencing and annotation.</title>
        <authorList>
            <consortium name="The Broad Institute Genomics Platform"/>
            <consortium name="The Broad Institute Genome Sequencing Center for Infectious Disease"/>
            <person name="Wu L."/>
            <person name="Ma J."/>
        </authorList>
    </citation>
    <scope>NUCLEOTIDE SEQUENCE [LARGE SCALE GENOMIC DNA]</scope>
    <source>
        <strain evidence="8">CCUG 59129</strain>
    </source>
</reference>
<feature type="domain" description="Glucose dehydrogenase C-terminal" evidence="6">
    <location>
        <begin position="148"/>
        <end position="360"/>
    </location>
</feature>
<keyword evidence="3" id="KW-0862">Zinc</keyword>
<accession>A0ABW3HRI7</accession>
<comment type="cofactor">
    <cofactor evidence="1">
        <name>Zn(2+)</name>
        <dbReference type="ChEBI" id="CHEBI:29105"/>
    </cofactor>
</comment>
<dbReference type="Proteomes" id="UP001596989">
    <property type="component" value="Unassembled WGS sequence"/>
</dbReference>
<gene>
    <name evidence="7" type="ORF">ACFQ2I_11750</name>
</gene>
<evidence type="ECO:0000313" key="8">
    <source>
        <dbReference type="Proteomes" id="UP001596989"/>
    </source>
</evidence>
<dbReference type="Pfam" id="PF08240">
    <property type="entry name" value="ADH_N"/>
    <property type="match status" value="1"/>
</dbReference>